<gene>
    <name evidence="1" type="ORF">QQ008_03430</name>
</gene>
<accession>A0ABT8KI70</accession>
<name>A0ABT8KI70_9BACT</name>
<keyword evidence="2" id="KW-1185">Reference proteome</keyword>
<proteinExistence type="predicted"/>
<evidence type="ECO:0000313" key="2">
    <source>
        <dbReference type="Proteomes" id="UP001172082"/>
    </source>
</evidence>
<protein>
    <submittedName>
        <fullName evidence="1">Uncharacterized protein</fullName>
    </submittedName>
</protein>
<organism evidence="1 2">
    <name type="scientific">Splendidivirga corallicola</name>
    <dbReference type="NCBI Taxonomy" id="3051826"/>
    <lineage>
        <taxon>Bacteria</taxon>
        <taxon>Pseudomonadati</taxon>
        <taxon>Bacteroidota</taxon>
        <taxon>Cytophagia</taxon>
        <taxon>Cytophagales</taxon>
        <taxon>Splendidivirgaceae</taxon>
        <taxon>Splendidivirga</taxon>
    </lineage>
</organism>
<reference evidence="1" key="1">
    <citation type="submission" date="2023-06" db="EMBL/GenBank/DDBJ databases">
        <title>Genomic of Parafulvivirga corallium.</title>
        <authorList>
            <person name="Wang G."/>
        </authorList>
    </citation>
    <scope>NUCLEOTIDE SEQUENCE</scope>
    <source>
        <strain evidence="1">BMA10</strain>
    </source>
</reference>
<dbReference type="EMBL" id="JAUJEA010000001">
    <property type="protein sequence ID" value="MDN5200389.1"/>
    <property type="molecule type" value="Genomic_DNA"/>
</dbReference>
<dbReference type="RefSeq" id="WP_346750414.1">
    <property type="nucleotide sequence ID" value="NZ_JAUJEA010000001.1"/>
</dbReference>
<evidence type="ECO:0000313" key="1">
    <source>
        <dbReference type="EMBL" id="MDN5200389.1"/>
    </source>
</evidence>
<comment type="caution">
    <text evidence="1">The sequence shown here is derived from an EMBL/GenBank/DDBJ whole genome shotgun (WGS) entry which is preliminary data.</text>
</comment>
<sequence>MTISPLSEKEIAYITDVDFLLTKSTVIKKVVRMFSEIEEELRNHITKNNYKLPEGTLSRSGKISRGENYKGLPYVMLDYPRLFSDNSVFACRSMFWWGHFFNLTLHIQGEALEVLRPTILSRKERLKGEQLFIGVNETTPWEHDYDPQNYCSVDDLSDKDLESILRDKSFVKLSVKTDLKKWLEVPEFILSTFKFFMNLVNTGE</sequence>
<dbReference type="Proteomes" id="UP001172082">
    <property type="component" value="Unassembled WGS sequence"/>
</dbReference>